<dbReference type="InterPro" id="IPR003812">
    <property type="entry name" value="Fido"/>
</dbReference>
<evidence type="ECO:0000313" key="3">
    <source>
        <dbReference type="Proteomes" id="UP000254771"/>
    </source>
</evidence>
<dbReference type="InterPro" id="IPR053737">
    <property type="entry name" value="Type_II_TA_Toxin"/>
</dbReference>
<organism evidence="2 3">
    <name type="scientific">endosymbiont of Escarpia spicata</name>
    <dbReference type="NCBI Taxonomy" id="2200908"/>
    <lineage>
        <taxon>Bacteria</taxon>
        <taxon>Pseudomonadati</taxon>
        <taxon>Pseudomonadota</taxon>
        <taxon>Gammaproteobacteria</taxon>
        <taxon>sulfur-oxidizing symbionts</taxon>
    </lineage>
</organism>
<dbReference type="InterPro" id="IPR006440">
    <property type="entry name" value="Doc"/>
</dbReference>
<accession>A0A370DR38</accession>
<comment type="caution">
    <text evidence="2">The sequence shown here is derived from an EMBL/GenBank/DDBJ whole genome shotgun (WGS) entry which is preliminary data.</text>
</comment>
<dbReference type="PROSITE" id="PS51459">
    <property type="entry name" value="FIDO"/>
    <property type="match status" value="1"/>
</dbReference>
<name>A0A370DR38_9GAMM</name>
<proteinExistence type="predicted"/>
<sequence length="130" mass="14311">MNEPEWILPNVVKAVHQILIAEHGGLSGVRDDDLLDSAMNRPQQLFSYGNEISIFDLAASYSYGLAMNHPFVDGNKRVALTVAAIFLEINGYSLDATEPEAVVIFEQLAAGELPEKNLSIWFQDSSIFVA</sequence>
<feature type="domain" description="Fido" evidence="1">
    <location>
        <begin position="7"/>
        <end position="124"/>
    </location>
</feature>
<dbReference type="Proteomes" id="UP000254771">
    <property type="component" value="Unassembled WGS sequence"/>
</dbReference>
<dbReference type="GO" id="GO:0016301">
    <property type="term" value="F:kinase activity"/>
    <property type="evidence" value="ECO:0007669"/>
    <property type="project" value="InterPro"/>
</dbReference>
<dbReference type="InterPro" id="IPR036597">
    <property type="entry name" value="Fido-like_dom_sf"/>
</dbReference>
<dbReference type="PANTHER" id="PTHR39426:SF1">
    <property type="entry name" value="HOMOLOGY TO DEATH-ON-CURING PROTEIN OF PHAGE P1"/>
    <property type="match status" value="1"/>
</dbReference>
<dbReference type="EMBL" id="QFXE01000005">
    <property type="protein sequence ID" value="RDH87555.1"/>
    <property type="molecule type" value="Genomic_DNA"/>
</dbReference>
<gene>
    <name evidence="2" type="ORF">DIZ78_03010</name>
</gene>
<keyword evidence="3" id="KW-1185">Reference proteome</keyword>
<evidence type="ECO:0000259" key="1">
    <source>
        <dbReference type="PROSITE" id="PS51459"/>
    </source>
</evidence>
<dbReference type="PIRSF" id="PIRSF018297">
    <property type="entry name" value="Doc"/>
    <property type="match status" value="1"/>
</dbReference>
<dbReference type="Pfam" id="PF02661">
    <property type="entry name" value="Fic"/>
    <property type="match status" value="1"/>
</dbReference>
<evidence type="ECO:0000313" key="2">
    <source>
        <dbReference type="EMBL" id="RDH87555.1"/>
    </source>
</evidence>
<dbReference type="PANTHER" id="PTHR39426">
    <property type="entry name" value="HOMOLOGY TO DEATH-ON-CURING PROTEIN OF PHAGE P1"/>
    <property type="match status" value="1"/>
</dbReference>
<reference evidence="2 3" key="1">
    <citation type="journal article" date="2018" name="ISME J.">
        <title>Endosymbiont genomes yield clues of tubeworm success.</title>
        <authorList>
            <person name="Li Y."/>
            <person name="Liles M.R."/>
            <person name="Halanych K.M."/>
        </authorList>
    </citation>
    <scope>NUCLEOTIDE SEQUENCE [LARGE SCALE GENOMIC DNA]</scope>
    <source>
        <strain evidence="2">A1462</strain>
    </source>
</reference>
<dbReference type="SUPFAM" id="SSF140931">
    <property type="entry name" value="Fic-like"/>
    <property type="match status" value="1"/>
</dbReference>
<dbReference type="NCBIfam" id="TIGR01550">
    <property type="entry name" value="DOC_P1"/>
    <property type="match status" value="1"/>
</dbReference>
<protein>
    <submittedName>
        <fullName evidence="2">Type II toxin-antitoxin system death-on-curing family toxin</fullName>
    </submittedName>
</protein>
<dbReference type="AlphaFoldDB" id="A0A370DR38"/>
<dbReference type="Gene3D" id="1.20.120.1870">
    <property type="entry name" value="Fic/DOC protein, Fido domain"/>
    <property type="match status" value="1"/>
</dbReference>